<dbReference type="EMBL" id="MUJZ01016117">
    <property type="protein sequence ID" value="OTF80898.1"/>
    <property type="molecule type" value="Genomic_DNA"/>
</dbReference>
<evidence type="ECO:0000313" key="1">
    <source>
        <dbReference type="EMBL" id="OTF80898.1"/>
    </source>
</evidence>
<organism evidence="1 2">
    <name type="scientific">Euroglyphus maynei</name>
    <name type="common">Mayne's house dust mite</name>
    <dbReference type="NCBI Taxonomy" id="6958"/>
    <lineage>
        <taxon>Eukaryota</taxon>
        <taxon>Metazoa</taxon>
        <taxon>Ecdysozoa</taxon>
        <taxon>Arthropoda</taxon>
        <taxon>Chelicerata</taxon>
        <taxon>Arachnida</taxon>
        <taxon>Acari</taxon>
        <taxon>Acariformes</taxon>
        <taxon>Sarcoptiformes</taxon>
        <taxon>Astigmata</taxon>
        <taxon>Psoroptidia</taxon>
        <taxon>Analgoidea</taxon>
        <taxon>Pyroglyphidae</taxon>
        <taxon>Pyroglyphinae</taxon>
        <taxon>Euroglyphus</taxon>
    </lineage>
</organism>
<gene>
    <name evidence="1" type="ORF">BLA29_000166</name>
</gene>
<dbReference type="Proteomes" id="UP000194236">
    <property type="component" value="Unassembled WGS sequence"/>
</dbReference>
<comment type="caution">
    <text evidence="1">The sequence shown here is derived from an EMBL/GenBank/DDBJ whole genome shotgun (WGS) entry which is preliminary data.</text>
</comment>
<keyword evidence="2" id="KW-1185">Reference proteome</keyword>
<dbReference type="AlphaFoldDB" id="A0A1Y3BLV1"/>
<evidence type="ECO:0000313" key="2">
    <source>
        <dbReference type="Proteomes" id="UP000194236"/>
    </source>
</evidence>
<sequence length="60" mass="7071">MNRQSNRHYYCCSGIILLLNNIRIEFKHMCSLRSHQCALSFYHSVKLIFLVFNLLPISAI</sequence>
<reference evidence="1 2" key="1">
    <citation type="submission" date="2017-03" db="EMBL/GenBank/DDBJ databases">
        <title>Genome Survey of Euroglyphus maynei.</title>
        <authorList>
            <person name="Arlian L.G."/>
            <person name="Morgan M.S."/>
            <person name="Rider S.D."/>
        </authorList>
    </citation>
    <scope>NUCLEOTIDE SEQUENCE [LARGE SCALE GENOMIC DNA]</scope>
    <source>
        <strain evidence="1">Arlian Lab</strain>
        <tissue evidence="1">Whole body</tissue>
    </source>
</reference>
<proteinExistence type="predicted"/>
<protein>
    <submittedName>
        <fullName evidence="1">Uncharacterized protein</fullName>
    </submittedName>
</protein>
<accession>A0A1Y3BLV1</accession>
<name>A0A1Y3BLV1_EURMA</name>